<evidence type="ECO:0000256" key="1">
    <source>
        <dbReference type="SAM" id="MobiDB-lite"/>
    </source>
</evidence>
<feature type="signal peptide" evidence="2">
    <location>
        <begin position="1"/>
        <end position="21"/>
    </location>
</feature>
<reference evidence="3 4" key="1">
    <citation type="submission" date="2017-07" db="EMBL/GenBank/DDBJ databases">
        <title>Mechanisms for carbon and nitrogen cycling indicate functional differentiation within the Candidate Phyla Radiation.</title>
        <authorList>
            <person name="Danczak R.E."/>
            <person name="Johnston M.D."/>
            <person name="Kenah C."/>
            <person name="Slattery M."/>
            <person name="Wrighton K.C."/>
            <person name="Wilkins M.J."/>
        </authorList>
    </citation>
    <scope>NUCLEOTIDE SEQUENCE [LARGE SCALE GENOMIC DNA]</scope>
    <source>
        <strain evidence="3">Gr01-1014_77</strain>
    </source>
</reference>
<proteinExistence type="predicted"/>
<dbReference type="AlphaFoldDB" id="A0A554JBV2"/>
<dbReference type="Proteomes" id="UP000319613">
    <property type="component" value="Unassembled WGS sequence"/>
</dbReference>
<feature type="chain" id="PRO_5022164967" description="Lipoprotein" evidence="2">
    <location>
        <begin position="22"/>
        <end position="233"/>
    </location>
</feature>
<keyword evidence="2" id="KW-0732">Signal</keyword>
<feature type="region of interest" description="Disordered" evidence="1">
    <location>
        <begin position="21"/>
        <end position="46"/>
    </location>
</feature>
<protein>
    <recommendedName>
        <fullName evidence="5">Lipoprotein</fullName>
    </recommendedName>
</protein>
<comment type="caution">
    <text evidence="3">The sequence shown here is derived from an EMBL/GenBank/DDBJ whole genome shotgun (WGS) entry which is preliminary data.</text>
</comment>
<dbReference type="PROSITE" id="PS51257">
    <property type="entry name" value="PROKAR_LIPOPROTEIN"/>
    <property type="match status" value="1"/>
</dbReference>
<evidence type="ECO:0008006" key="5">
    <source>
        <dbReference type="Google" id="ProtNLM"/>
    </source>
</evidence>
<gene>
    <name evidence="3" type="ORF">G01um101477_348</name>
</gene>
<sequence length="233" mass="25732">MKKLIFLSAIVFLLAAGCSSTKPSTQNNSQAVSEQNSNTTNDATPNTDGNFVKILTCKAAVPQNKDATYTSAGVSVNNIYTNQQYGYSFYYPKNWYVDTTFANDPFTGRGEGNECMGGDIYVTNYNKSFSFPEEHSDYDAALMRVYEVDAKSTIKGFVNLFFKNYTTVTTKDVSFGGTPGQIVTATAPDNNNQPMTQTWAVVKAPSKNQIFLFGSSKSKDVFNQMVNSFKFLE</sequence>
<dbReference type="EMBL" id="VMFF01000029">
    <property type="protein sequence ID" value="TSC65768.1"/>
    <property type="molecule type" value="Genomic_DNA"/>
</dbReference>
<evidence type="ECO:0000256" key="2">
    <source>
        <dbReference type="SAM" id="SignalP"/>
    </source>
</evidence>
<organism evidence="3 4">
    <name type="scientific">Candidatus Doudnabacteria bacterium Gr01-1014_77</name>
    <dbReference type="NCBI Taxonomy" id="2017133"/>
    <lineage>
        <taxon>Bacteria</taxon>
        <taxon>Candidatus Doudnaibacteriota</taxon>
    </lineage>
</organism>
<name>A0A554JBV2_9BACT</name>
<evidence type="ECO:0000313" key="4">
    <source>
        <dbReference type="Proteomes" id="UP000319613"/>
    </source>
</evidence>
<accession>A0A554JBV2</accession>
<evidence type="ECO:0000313" key="3">
    <source>
        <dbReference type="EMBL" id="TSC65768.1"/>
    </source>
</evidence>